<dbReference type="EMBL" id="BAAFGZ010000057">
    <property type="protein sequence ID" value="GAB0133841.1"/>
    <property type="molecule type" value="Genomic_DNA"/>
</dbReference>
<name>A0ABQ0CK96_9HYPO</name>
<feature type="region of interest" description="Disordered" evidence="1">
    <location>
        <begin position="205"/>
        <end position="338"/>
    </location>
</feature>
<comment type="caution">
    <text evidence="2">The sequence shown here is derived from an EMBL/GenBank/DDBJ whole genome shotgun (WGS) entry which is preliminary data.</text>
</comment>
<proteinExistence type="predicted"/>
<gene>
    <name evidence="2" type="primary">g2235</name>
    <name evidence="2" type="ORF">EsDP_00002235</name>
</gene>
<organism evidence="2 3">
    <name type="scientific">Epichloe bromicola</name>
    <dbReference type="NCBI Taxonomy" id="79588"/>
    <lineage>
        <taxon>Eukaryota</taxon>
        <taxon>Fungi</taxon>
        <taxon>Dikarya</taxon>
        <taxon>Ascomycota</taxon>
        <taxon>Pezizomycotina</taxon>
        <taxon>Sordariomycetes</taxon>
        <taxon>Hypocreomycetidae</taxon>
        <taxon>Hypocreales</taxon>
        <taxon>Clavicipitaceae</taxon>
        <taxon>Epichloe</taxon>
    </lineage>
</organism>
<evidence type="ECO:0000313" key="2">
    <source>
        <dbReference type="EMBL" id="GAB0133841.1"/>
    </source>
</evidence>
<dbReference type="Gene3D" id="1.20.5.370">
    <property type="match status" value="1"/>
</dbReference>
<dbReference type="PANTHER" id="PTHR42067">
    <property type="entry name" value="YALI0C15378P"/>
    <property type="match status" value="1"/>
</dbReference>
<evidence type="ECO:0000256" key="1">
    <source>
        <dbReference type="SAM" id="MobiDB-lite"/>
    </source>
</evidence>
<dbReference type="Proteomes" id="UP001562357">
    <property type="component" value="Unassembled WGS sequence"/>
</dbReference>
<keyword evidence="3" id="KW-1185">Reference proteome</keyword>
<feature type="compositionally biased region" description="Basic and acidic residues" evidence="1">
    <location>
        <begin position="253"/>
        <end position="262"/>
    </location>
</feature>
<protein>
    <recommendedName>
        <fullName evidence="4">DNA double-strand break repair and VJ recombination XRCC4</fullName>
    </recommendedName>
</protein>
<evidence type="ECO:0000313" key="3">
    <source>
        <dbReference type="Proteomes" id="UP001562357"/>
    </source>
</evidence>
<feature type="compositionally biased region" description="Basic and acidic residues" evidence="1">
    <location>
        <begin position="210"/>
        <end position="221"/>
    </location>
</feature>
<dbReference type="InterPro" id="IPR014751">
    <property type="entry name" value="XRCC4-like_C"/>
</dbReference>
<feature type="compositionally biased region" description="Acidic residues" evidence="1">
    <location>
        <begin position="272"/>
        <end position="290"/>
    </location>
</feature>
<dbReference type="PANTHER" id="PTHR42067:SF1">
    <property type="entry name" value="MITOTIC APPARATUS PROTEIN P62"/>
    <property type="match status" value="1"/>
</dbReference>
<dbReference type="SUPFAM" id="SSF58022">
    <property type="entry name" value="XRCC4, C-terminal oligomerization domain"/>
    <property type="match status" value="1"/>
</dbReference>
<evidence type="ECO:0008006" key="4">
    <source>
        <dbReference type="Google" id="ProtNLM"/>
    </source>
</evidence>
<sequence length="338" mass="36984">MAPRVLKFVRTDEESSSVLVHVSSKGSKALDLKLIGTEGAAPYACSLRHDRVSSLRVKNCPVSETEWQNILISIFQQELHSDIRATATVQSESSIVLTVRKQVQGITQRLGAISLNYEVNETIELFDWCAISVDALTQIQESATESAGKFSGMQASVDDLKSQLDELIQAKQEDEVALLQKFRDLLNEKKVKIRQQQKIIMELSVNGRGTSEEPKSKDEQSGLKPSGTRATKRKAKAADLEEPAEELTVAVKSESEDSDGGHTTEATASVASDDDNDDDDDDDDDDDAMDEPQGSFQGAHESKPSQKQAVAPPPPRSLPFQRKKPVATANDTDSDDEL</sequence>
<accession>A0ABQ0CK96</accession>
<reference evidence="3" key="1">
    <citation type="submission" date="2024-06" db="EMBL/GenBank/DDBJ databases">
        <title>Draft Genome Sequences of Epichloe bromicola Strains Isolated from Elymus ciliaris.</title>
        <authorList>
            <consortium name="Epichloe bromicola genome sequencing consortium"/>
            <person name="Miura A."/>
            <person name="Imano S."/>
            <person name="Ashida A."/>
            <person name="Sato I."/>
            <person name="Chiba S."/>
            <person name="Tanaka A."/>
            <person name="Camagna M."/>
            <person name="Takemoto D."/>
        </authorList>
    </citation>
    <scope>NUCLEOTIDE SEQUENCE [LARGE SCALE GENOMIC DNA]</scope>
    <source>
        <strain evidence="3">DP</strain>
    </source>
</reference>